<protein>
    <submittedName>
        <fullName evidence="7">ABC transporter permease</fullName>
    </submittedName>
</protein>
<feature type="transmembrane region" description="Helical" evidence="6">
    <location>
        <begin position="126"/>
        <end position="144"/>
    </location>
</feature>
<proteinExistence type="predicted"/>
<keyword evidence="5 6" id="KW-0472">Membrane</keyword>
<keyword evidence="2" id="KW-1003">Cell membrane</keyword>
<sequence length="342" mass="35736">MRRSNPTATRSFDFGLFWDRWGIASVLVLLVIVAAVISPDFLSVQNIQSILRESAYVGIVACAMTIAIMNGTFDLSVGGQLALVSVISLFAFGIGGTGLAIAAALGAGLACGLINGALVTALRVPPFIATLGMLFVFRGIAFVLTQDGPATLPYSDVDSPFAQIGSGGIAYVPTTFIIMLLVFAAGYLILRRTPTGRRVIAYGSSPAAARFSGISAWKVRLFVFALLGVAVGIASLTYVTRVWTADGSAQDGFELRVITAAVLGGASLQGGKGSLVGTFSAVLLVSVLNDLLVSQGVDAAYQRIILGTVLVVALAIDGLRTKFTGFSRLRRSPRHRSKILTA</sequence>
<dbReference type="CDD" id="cd06579">
    <property type="entry name" value="TM_PBP1_transp_AraH_like"/>
    <property type="match status" value="1"/>
</dbReference>
<evidence type="ECO:0000256" key="2">
    <source>
        <dbReference type="ARBA" id="ARBA00022475"/>
    </source>
</evidence>
<dbReference type="RefSeq" id="WP_378771797.1">
    <property type="nucleotide sequence ID" value="NZ_JBHTII010000001.1"/>
</dbReference>
<evidence type="ECO:0000313" key="8">
    <source>
        <dbReference type="Proteomes" id="UP001597055"/>
    </source>
</evidence>
<evidence type="ECO:0000256" key="3">
    <source>
        <dbReference type="ARBA" id="ARBA00022692"/>
    </source>
</evidence>
<feature type="transmembrane region" description="Helical" evidence="6">
    <location>
        <begin position="300"/>
        <end position="319"/>
    </location>
</feature>
<dbReference type="EMBL" id="JBHTII010000001">
    <property type="protein sequence ID" value="MFD0790245.1"/>
    <property type="molecule type" value="Genomic_DNA"/>
</dbReference>
<evidence type="ECO:0000313" key="7">
    <source>
        <dbReference type="EMBL" id="MFD0790245.1"/>
    </source>
</evidence>
<accession>A0ABW3AHQ9</accession>
<feature type="transmembrane region" description="Helical" evidence="6">
    <location>
        <begin position="219"/>
        <end position="239"/>
    </location>
</feature>
<evidence type="ECO:0000256" key="6">
    <source>
        <dbReference type="SAM" id="Phobius"/>
    </source>
</evidence>
<dbReference type="Proteomes" id="UP001597055">
    <property type="component" value="Unassembled WGS sequence"/>
</dbReference>
<organism evidence="7 8">
    <name type="scientific">Microbacterium insulae</name>
    <dbReference type="NCBI Taxonomy" id="483014"/>
    <lineage>
        <taxon>Bacteria</taxon>
        <taxon>Bacillati</taxon>
        <taxon>Actinomycetota</taxon>
        <taxon>Actinomycetes</taxon>
        <taxon>Micrococcales</taxon>
        <taxon>Microbacteriaceae</taxon>
        <taxon>Microbacterium</taxon>
    </lineage>
</organism>
<keyword evidence="4 6" id="KW-1133">Transmembrane helix</keyword>
<evidence type="ECO:0000256" key="5">
    <source>
        <dbReference type="ARBA" id="ARBA00023136"/>
    </source>
</evidence>
<gene>
    <name evidence="7" type="ORF">ACFQ0P_07545</name>
</gene>
<feature type="transmembrane region" description="Helical" evidence="6">
    <location>
        <begin position="85"/>
        <end position="114"/>
    </location>
</feature>
<feature type="transmembrane region" description="Helical" evidence="6">
    <location>
        <begin position="54"/>
        <end position="73"/>
    </location>
</feature>
<dbReference type="InterPro" id="IPR001851">
    <property type="entry name" value="ABC_transp_permease"/>
</dbReference>
<comment type="caution">
    <text evidence="7">The sequence shown here is derived from an EMBL/GenBank/DDBJ whole genome shotgun (WGS) entry which is preliminary data.</text>
</comment>
<feature type="transmembrane region" description="Helical" evidence="6">
    <location>
        <begin position="164"/>
        <end position="190"/>
    </location>
</feature>
<dbReference type="Pfam" id="PF02653">
    <property type="entry name" value="BPD_transp_2"/>
    <property type="match status" value="1"/>
</dbReference>
<reference evidence="8" key="1">
    <citation type="journal article" date="2019" name="Int. J. Syst. Evol. Microbiol.">
        <title>The Global Catalogue of Microorganisms (GCM) 10K type strain sequencing project: providing services to taxonomists for standard genome sequencing and annotation.</title>
        <authorList>
            <consortium name="The Broad Institute Genomics Platform"/>
            <consortium name="The Broad Institute Genome Sequencing Center for Infectious Disease"/>
            <person name="Wu L."/>
            <person name="Ma J."/>
        </authorList>
    </citation>
    <scope>NUCLEOTIDE SEQUENCE [LARGE SCALE GENOMIC DNA]</scope>
    <source>
        <strain evidence="8">CCUG 54523</strain>
    </source>
</reference>
<comment type="subcellular location">
    <subcellularLocation>
        <location evidence="1">Cell membrane</location>
        <topology evidence="1">Multi-pass membrane protein</topology>
    </subcellularLocation>
</comment>
<evidence type="ECO:0000256" key="4">
    <source>
        <dbReference type="ARBA" id="ARBA00022989"/>
    </source>
</evidence>
<feature type="transmembrane region" description="Helical" evidence="6">
    <location>
        <begin position="20"/>
        <end position="42"/>
    </location>
</feature>
<name>A0ABW3AHQ9_9MICO</name>
<keyword evidence="8" id="KW-1185">Reference proteome</keyword>
<keyword evidence="3 6" id="KW-0812">Transmembrane</keyword>
<evidence type="ECO:0000256" key="1">
    <source>
        <dbReference type="ARBA" id="ARBA00004651"/>
    </source>
</evidence>
<dbReference type="PANTHER" id="PTHR32196:SF72">
    <property type="entry name" value="RIBOSE IMPORT PERMEASE PROTEIN RBSC"/>
    <property type="match status" value="1"/>
</dbReference>
<dbReference type="PANTHER" id="PTHR32196">
    <property type="entry name" value="ABC TRANSPORTER PERMEASE PROTEIN YPHD-RELATED-RELATED"/>
    <property type="match status" value="1"/>
</dbReference>